<dbReference type="GeneID" id="33569711"/>
<sequence length="515" mass="55756">MPSVQSKLSIYRKLIPAKYVNRIALELQRTFLVALSLLKAHRRKAILLSLGPATIFKFVTVMLPIIKLLPPTVKAIRALSYFKSSSTNNGNRNRSSSNNNSGDDGSRIVANREANTTAAAAEGLGLSMDELSEILWTPAEDTYWERVNAVVSRFGLHRFLGISLAGVRPGRVEVIMPFKAEVSGEGGTFHVSLLPTLIAITSQLTGMTLLPRHFTLKPIDLKCNILSDCDASTYLLLARGAVVVRGEHSITIKVEIMKASGLVPGSTEIISPSPRPSMLSWKSCLGASTTNTSSVPISPGGLVPGTCIERSRFVLCASGMQTSVIVRASMDHSDEGEFESQQLKREEEQKFNRRTSSMSSTSTFGSPAGGIADEDVIILGDSFQPTTSLNSTITSAMASSRKASAHNSQSTTPRPTSPTIAVAKDHSQPMRLTNLMDSSSFQIVSPSSSFLDESKHPDHDILQHHQHTTILAGSISNNNSTMPMTYAAAVRQQPTGLDNLHQYEETSDTEAWQKS</sequence>
<evidence type="ECO:0000313" key="2">
    <source>
        <dbReference type="EMBL" id="ORZ13326.1"/>
    </source>
</evidence>
<feature type="region of interest" description="Disordered" evidence="1">
    <location>
        <begin position="332"/>
        <end position="367"/>
    </location>
</feature>
<dbReference type="OrthoDB" id="2436930at2759"/>
<accession>A0A1Y2GK06</accession>
<feature type="compositionally biased region" description="Low complexity" evidence="1">
    <location>
        <begin position="85"/>
        <end position="103"/>
    </location>
</feature>
<feature type="region of interest" description="Disordered" evidence="1">
    <location>
        <begin position="85"/>
        <end position="107"/>
    </location>
</feature>
<comment type="caution">
    <text evidence="2">The sequence shown here is derived from an EMBL/GenBank/DDBJ whole genome shotgun (WGS) entry which is preliminary data.</text>
</comment>
<keyword evidence="3" id="KW-1185">Reference proteome</keyword>
<evidence type="ECO:0000313" key="3">
    <source>
        <dbReference type="Proteomes" id="UP000193648"/>
    </source>
</evidence>
<proteinExistence type="predicted"/>
<dbReference type="RefSeq" id="XP_021880407.1">
    <property type="nucleotide sequence ID" value="XM_022027868.1"/>
</dbReference>
<feature type="compositionally biased region" description="Low complexity" evidence="1">
    <location>
        <begin position="408"/>
        <end position="419"/>
    </location>
</feature>
<dbReference type="EMBL" id="MCFF01000023">
    <property type="protein sequence ID" value="ORZ13326.1"/>
    <property type="molecule type" value="Genomic_DNA"/>
</dbReference>
<dbReference type="Gene3D" id="3.10.129.10">
    <property type="entry name" value="Hotdog Thioesterase"/>
    <property type="match status" value="1"/>
</dbReference>
<protein>
    <submittedName>
        <fullName evidence="2">Uncharacterized protein</fullName>
    </submittedName>
</protein>
<feature type="region of interest" description="Disordered" evidence="1">
    <location>
        <begin position="395"/>
        <end position="419"/>
    </location>
</feature>
<name>A0A1Y2GK06_9FUNG</name>
<organism evidence="2 3">
    <name type="scientific">Lobosporangium transversale</name>
    <dbReference type="NCBI Taxonomy" id="64571"/>
    <lineage>
        <taxon>Eukaryota</taxon>
        <taxon>Fungi</taxon>
        <taxon>Fungi incertae sedis</taxon>
        <taxon>Mucoromycota</taxon>
        <taxon>Mortierellomycotina</taxon>
        <taxon>Mortierellomycetes</taxon>
        <taxon>Mortierellales</taxon>
        <taxon>Mortierellaceae</taxon>
        <taxon>Lobosporangium</taxon>
    </lineage>
</organism>
<gene>
    <name evidence="2" type="ORF">BCR41DRAFT_387169</name>
</gene>
<feature type="compositionally biased region" description="Basic and acidic residues" evidence="1">
    <location>
        <begin position="342"/>
        <end position="351"/>
    </location>
</feature>
<dbReference type="InParanoid" id="A0A1Y2GK06"/>
<dbReference type="SUPFAM" id="SSF54637">
    <property type="entry name" value="Thioesterase/thiol ester dehydrase-isomerase"/>
    <property type="match status" value="1"/>
</dbReference>
<reference evidence="2 3" key="1">
    <citation type="submission" date="2016-07" db="EMBL/GenBank/DDBJ databases">
        <title>Pervasive Adenine N6-methylation of Active Genes in Fungi.</title>
        <authorList>
            <consortium name="DOE Joint Genome Institute"/>
            <person name="Mondo S.J."/>
            <person name="Dannebaum R.O."/>
            <person name="Kuo R.C."/>
            <person name="Labutti K."/>
            <person name="Haridas S."/>
            <person name="Kuo A."/>
            <person name="Salamov A."/>
            <person name="Ahrendt S.R."/>
            <person name="Lipzen A."/>
            <person name="Sullivan W."/>
            <person name="Andreopoulos W.B."/>
            <person name="Clum A."/>
            <person name="Lindquist E."/>
            <person name="Daum C."/>
            <person name="Ramamoorthy G.K."/>
            <person name="Gryganskyi A."/>
            <person name="Culley D."/>
            <person name="Magnuson J.K."/>
            <person name="James T.Y."/>
            <person name="O'Malley M.A."/>
            <person name="Stajich J.E."/>
            <person name="Spatafora J.W."/>
            <person name="Visel A."/>
            <person name="Grigoriev I.V."/>
        </authorList>
    </citation>
    <scope>NUCLEOTIDE SEQUENCE [LARGE SCALE GENOMIC DNA]</scope>
    <source>
        <strain evidence="2 3">NRRL 3116</strain>
    </source>
</reference>
<evidence type="ECO:0000256" key="1">
    <source>
        <dbReference type="SAM" id="MobiDB-lite"/>
    </source>
</evidence>
<feature type="compositionally biased region" description="Polar residues" evidence="1">
    <location>
        <begin position="395"/>
        <end position="407"/>
    </location>
</feature>
<dbReference type="InterPro" id="IPR029069">
    <property type="entry name" value="HotDog_dom_sf"/>
</dbReference>
<dbReference type="AlphaFoldDB" id="A0A1Y2GK06"/>
<dbReference type="Proteomes" id="UP000193648">
    <property type="component" value="Unassembled WGS sequence"/>
</dbReference>